<dbReference type="Pfam" id="PF13180">
    <property type="entry name" value="PDZ_2"/>
    <property type="match status" value="1"/>
</dbReference>
<dbReference type="InterPro" id="IPR001478">
    <property type="entry name" value="PDZ"/>
</dbReference>
<dbReference type="EC" id="3.4.21.-" evidence="9"/>
<gene>
    <name evidence="9" type="ORF">PTE30175_04315</name>
</gene>
<dbReference type="SMART" id="SM00245">
    <property type="entry name" value="TSPc"/>
    <property type="match status" value="1"/>
</dbReference>
<dbReference type="Pfam" id="PF03572">
    <property type="entry name" value="Peptidase_S41"/>
    <property type="match status" value="1"/>
</dbReference>
<dbReference type="InterPro" id="IPR029045">
    <property type="entry name" value="ClpP/crotonase-like_dom_sf"/>
</dbReference>
<evidence type="ECO:0000256" key="3">
    <source>
        <dbReference type="ARBA" id="ARBA00022801"/>
    </source>
</evidence>
<comment type="similarity">
    <text evidence="1 5">Belongs to the peptidase S41A family.</text>
</comment>
<dbReference type="EMBL" id="CABPRZ010000023">
    <property type="protein sequence ID" value="VVE46110.1"/>
    <property type="molecule type" value="Genomic_DNA"/>
</dbReference>
<dbReference type="SMART" id="SM00228">
    <property type="entry name" value="PDZ"/>
    <property type="match status" value="1"/>
</dbReference>
<dbReference type="GO" id="GO:0006508">
    <property type="term" value="P:proteolysis"/>
    <property type="evidence" value="ECO:0007669"/>
    <property type="project" value="UniProtKB-KW"/>
</dbReference>
<dbReference type="PROSITE" id="PS50106">
    <property type="entry name" value="PDZ"/>
    <property type="match status" value="1"/>
</dbReference>
<dbReference type="FunFam" id="3.30.750.44:FF:000001">
    <property type="entry name" value="S41 family peptidase"/>
    <property type="match status" value="1"/>
</dbReference>
<keyword evidence="10" id="KW-1185">Reference proteome</keyword>
<evidence type="ECO:0000256" key="5">
    <source>
        <dbReference type="RuleBase" id="RU004404"/>
    </source>
</evidence>
<dbReference type="CDD" id="cd06782">
    <property type="entry name" value="cpPDZ_CPP-like"/>
    <property type="match status" value="1"/>
</dbReference>
<dbReference type="FunFam" id="3.90.226.10:FF:000029">
    <property type="entry name" value="Peptidase, S41 family"/>
    <property type="match status" value="1"/>
</dbReference>
<keyword evidence="7" id="KW-1133">Transmembrane helix</keyword>
<dbReference type="AlphaFoldDB" id="A0A5E4YC94"/>
<dbReference type="Gene3D" id="3.90.226.10">
    <property type="entry name" value="2-enoyl-CoA Hydratase, Chain A, domain 1"/>
    <property type="match status" value="1"/>
</dbReference>
<feature type="compositionally biased region" description="Basic and acidic residues" evidence="6">
    <location>
        <begin position="456"/>
        <end position="480"/>
    </location>
</feature>
<dbReference type="Pfam" id="PF22694">
    <property type="entry name" value="CtpB_N-like"/>
    <property type="match status" value="1"/>
</dbReference>
<dbReference type="FunFam" id="2.30.42.10:FF:000063">
    <property type="entry name" value="Peptidase, S41 family"/>
    <property type="match status" value="1"/>
</dbReference>
<proteinExistence type="inferred from homology"/>
<evidence type="ECO:0000313" key="9">
    <source>
        <dbReference type="EMBL" id="VVE46110.1"/>
    </source>
</evidence>
<dbReference type="SUPFAM" id="SSF52096">
    <property type="entry name" value="ClpP/crotonase"/>
    <property type="match status" value="1"/>
</dbReference>
<dbReference type="Gene3D" id="3.30.750.44">
    <property type="match status" value="1"/>
</dbReference>
<keyword evidence="4 5" id="KW-0720">Serine protease</keyword>
<accession>A0A5E4YC94</accession>
<dbReference type="CDD" id="cd07560">
    <property type="entry name" value="Peptidase_S41_CPP"/>
    <property type="match status" value="1"/>
</dbReference>
<dbReference type="Proteomes" id="UP000414233">
    <property type="component" value="Unassembled WGS sequence"/>
</dbReference>
<evidence type="ECO:0000256" key="2">
    <source>
        <dbReference type="ARBA" id="ARBA00022670"/>
    </source>
</evidence>
<keyword evidence="7" id="KW-0472">Membrane</keyword>
<dbReference type="InterPro" id="IPR005151">
    <property type="entry name" value="Tail-specific_protease"/>
</dbReference>
<protein>
    <submittedName>
        <fullName evidence="9">Putative CtpA-like serine protease</fullName>
        <ecNumber evidence="9">3.4.21.-</ecNumber>
    </submittedName>
</protein>
<dbReference type="InterPro" id="IPR004447">
    <property type="entry name" value="Peptidase_S41A"/>
</dbReference>
<dbReference type="GO" id="GO:0004175">
    <property type="term" value="F:endopeptidase activity"/>
    <property type="evidence" value="ECO:0007669"/>
    <property type="project" value="TreeGrafter"/>
</dbReference>
<keyword evidence="3 5" id="KW-0378">Hydrolase</keyword>
<keyword evidence="2 5" id="KW-0645">Protease</keyword>
<sequence length="547" mass="59780">MPAPRANGYTSPSTAPIGGRAQNSDFHAYMRQTLKHIGLIVLGLATGAAATLAFSQASAQNATSPLPLEQLRLLAEVFGQIKREYVQPVDDKKLLTSAIKGMVSSLDPHSSYLDKDEYKELQEQTRGRFAGLGIEISQEDGLVKVISPIEDSPAFRAGLRPGDLITRIDDKPVRGMTLDQAVKRMRGAPGSKVTLTIFRKSEERTFPVSITRAEIRVQSVKGKVLEPGIGYVRITSFQERTVPDLAKKLQEIAKEQPGLKGLVLDLRNNGGGILQSAVGVSAAFLPSNAVVVTTNGQIEDAKQSYKATFDNYRLSASPEDPLKGEPAIYKTVPIVVLVNAYSASASEIVAGALQDQKRALIMGKTTFGKGSVQTVRQLSPDTALRLTTAYYYTPSGRSIQSIGIKPDVPVDQNPKGDPDDVLVTREIDYQNHLHNTQSPDEQKEIDARESRRLEELRRLEEENAKKTPEQRQKEREEKLPDLGSNDDFMLQQALHQLKGELVQRTKSRLEANAGPLPKDAHAAPAKPDAKPEAKTDTTAPAKPNSKK</sequence>
<evidence type="ECO:0000256" key="1">
    <source>
        <dbReference type="ARBA" id="ARBA00009179"/>
    </source>
</evidence>
<dbReference type="Gene3D" id="2.30.42.10">
    <property type="match status" value="1"/>
</dbReference>
<dbReference type="GO" id="GO:0007165">
    <property type="term" value="P:signal transduction"/>
    <property type="evidence" value="ECO:0007669"/>
    <property type="project" value="TreeGrafter"/>
</dbReference>
<evidence type="ECO:0000256" key="4">
    <source>
        <dbReference type="ARBA" id="ARBA00022825"/>
    </source>
</evidence>
<dbReference type="InterPro" id="IPR036034">
    <property type="entry name" value="PDZ_sf"/>
</dbReference>
<dbReference type="GO" id="GO:0030288">
    <property type="term" value="C:outer membrane-bounded periplasmic space"/>
    <property type="evidence" value="ECO:0007669"/>
    <property type="project" value="TreeGrafter"/>
</dbReference>
<name>A0A5E4YC94_9BURK</name>
<keyword evidence="7" id="KW-0812">Transmembrane</keyword>
<feature type="region of interest" description="Disordered" evidence="6">
    <location>
        <begin position="456"/>
        <end position="547"/>
    </location>
</feature>
<organism evidence="9 10">
    <name type="scientific">Pandoraea terrae</name>
    <dbReference type="NCBI Taxonomy" id="1537710"/>
    <lineage>
        <taxon>Bacteria</taxon>
        <taxon>Pseudomonadati</taxon>
        <taxon>Pseudomonadota</taxon>
        <taxon>Betaproteobacteria</taxon>
        <taxon>Burkholderiales</taxon>
        <taxon>Burkholderiaceae</taxon>
        <taxon>Pandoraea</taxon>
    </lineage>
</organism>
<feature type="domain" description="PDZ" evidence="8">
    <location>
        <begin position="118"/>
        <end position="190"/>
    </location>
</feature>
<evidence type="ECO:0000313" key="10">
    <source>
        <dbReference type="Proteomes" id="UP000414233"/>
    </source>
</evidence>
<reference evidence="9 10" key="1">
    <citation type="submission" date="2019-08" db="EMBL/GenBank/DDBJ databases">
        <authorList>
            <person name="Peeters C."/>
        </authorList>
    </citation>
    <scope>NUCLEOTIDE SEQUENCE [LARGE SCALE GENOMIC DNA]</scope>
    <source>
        <strain evidence="9 10">LMG 30175</strain>
    </source>
</reference>
<dbReference type="GO" id="GO:0008236">
    <property type="term" value="F:serine-type peptidase activity"/>
    <property type="evidence" value="ECO:0007669"/>
    <property type="project" value="UniProtKB-KW"/>
</dbReference>
<feature type="transmembrane region" description="Helical" evidence="7">
    <location>
        <begin position="37"/>
        <end position="55"/>
    </location>
</feature>
<dbReference type="PANTHER" id="PTHR32060">
    <property type="entry name" value="TAIL-SPECIFIC PROTEASE"/>
    <property type="match status" value="1"/>
</dbReference>
<dbReference type="PANTHER" id="PTHR32060:SF30">
    <property type="entry name" value="CARBOXY-TERMINAL PROCESSING PROTEASE CTPA"/>
    <property type="match status" value="1"/>
</dbReference>
<dbReference type="InterPro" id="IPR055210">
    <property type="entry name" value="CtpA/B_N"/>
</dbReference>
<dbReference type="SUPFAM" id="SSF50156">
    <property type="entry name" value="PDZ domain-like"/>
    <property type="match status" value="1"/>
</dbReference>
<dbReference type="NCBIfam" id="TIGR00225">
    <property type="entry name" value="prc"/>
    <property type="match status" value="1"/>
</dbReference>
<feature type="compositionally biased region" description="Basic and acidic residues" evidence="6">
    <location>
        <begin position="497"/>
        <end position="509"/>
    </location>
</feature>
<evidence type="ECO:0000256" key="7">
    <source>
        <dbReference type="SAM" id="Phobius"/>
    </source>
</evidence>
<evidence type="ECO:0000256" key="6">
    <source>
        <dbReference type="SAM" id="MobiDB-lite"/>
    </source>
</evidence>
<evidence type="ECO:0000259" key="8">
    <source>
        <dbReference type="PROSITE" id="PS50106"/>
    </source>
</evidence>